<keyword evidence="2" id="KW-1185">Reference proteome</keyword>
<organism evidence="1 2">
    <name type="scientific">Steinernema carpocapsae</name>
    <name type="common">Entomopathogenic nematode</name>
    <dbReference type="NCBI Taxonomy" id="34508"/>
    <lineage>
        <taxon>Eukaryota</taxon>
        <taxon>Metazoa</taxon>
        <taxon>Ecdysozoa</taxon>
        <taxon>Nematoda</taxon>
        <taxon>Chromadorea</taxon>
        <taxon>Rhabditida</taxon>
        <taxon>Tylenchina</taxon>
        <taxon>Panagrolaimomorpha</taxon>
        <taxon>Strongyloidoidea</taxon>
        <taxon>Steinernematidae</taxon>
        <taxon>Steinernema</taxon>
    </lineage>
</organism>
<accession>A0A4U5MUT2</accession>
<sequence length="105" mass="11966">MEIVGTVFLEHLRLRLKLEHVYYGFCNEDTWFLEAGQPLVNGGLGCQALIGLGLNISNYGFLEAPKTRISSCSGNYKLAIFMRSSSFDDLRETFMRVDYLDVFNK</sequence>
<proteinExistence type="predicted"/>
<dbReference type="Proteomes" id="UP000298663">
    <property type="component" value="Unassembled WGS sequence"/>
</dbReference>
<reference evidence="1 2" key="2">
    <citation type="journal article" date="2019" name="G3 (Bethesda)">
        <title>Hybrid Assembly of the Genome of the Entomopathogenic Nematode Steinernema carpocapsae Identifies the X-Chromosome.</title>
        <authorList>
            <person name="Serra L."/>
            <person name="Macchietto M."/>
            <person name="Macias-Munoz A."/>
            <person name="McGill C.J."/>
            <person name="Rodriguez I.M."/>
            <person name="Rodriguez B."/>
            <person name="Murad R."/>
            <person name="Mortazavi A."/>
        </authorList>
    </citation>
    <scope>NUCLEOTIDE SEQUENCE [LARGE SCALE GENOMIC DNA]</scope>
    <source>
        <strain evidence="1 2">ALL</strain>
    </source>
</reference>
<comment type="caution">
    <text evidence="1">The sequence shown here is derived from an EMBL/GenBank/DDBJ whole genome shotgun (WGS) entry which is preliminary data.</text>
</comment>
<reference evidence="1 2" key="1">
    <citation type="journal article" date="2015" name="Genome Biol.">
        <title>Comparative genomics of Steinernema reveals deeply conserved gene regulatory networks.</title>
        <authorList>
            <person name="Dillman A.R."/>
            <person name="Macchietto M."/>
            <person name="Porter C.F."/>
            <person name="Rogers A."/>
            <person name="Williams B."/>
            <person name="Antoshechkin I."/>
            <person name="Lee M.M."/>
            <person name="Goodwin Z."/>
            <person name="Lu X."/>
            <person name="Lewis E.E."/>
            <person name="Goodrich-Blair H."/>
            <person name="Stock S.P."/>
            <person name="Adams B.J."/>
            <person name="Sternberg P.W."/>
            <person name="Mortazavi A."/>
        </authorList>
    </citation>
    <scope>NUCLEOTIDE SEQUENCE [LARGE SCALE GENOMIC DNA]</scope>
    <source>
        <strain evidence="1 2">ALL</strain>
    </source>
</reference>
<evidence type="ECO:0000313" key="1">
    <source>
        <dbReference type="EMBL" id="TKR73587.1"/>
    </source>
</evidence>
<gene>
    <name evidence="1" type="ORF">L596_020884</name>
</gene>
<name>A0A4U5MUT2_STECR</name>
<dbReference type="AlphaFoldDB" id="A0A4U5MUT2"/>
<protein>
    <submittedName>
        <fullName evidence="1">Uncharacterized protein</fullName>
    </submittedName>
</protein>
<evidence type="ECO:0000313" key="2">
    <source>
        <dbReference type="Proteomes" id="UP000298663"/>
    </source>
</evidence>
<dbReference type="EMBL" id="AZBU02000006">
    <property type="protein sequence ID" value="TKR73587.1"/>
    <property type="molecule type" value="Genomic_DNA"/>
</dbReference>